<keyword evidence="1" id="KW-0479">Metal-binding</keyword>
<dbReference type="InterPro" id="IPR050219">
    <property type="entry name" value="DnaG_primase"/>
</dbReference>
<dbReference type="InterPro" id="IPR036977">
    <property type="entry name" value="DNA_primase_Znf_CHC2"/>
</dbReference>
<dbReference type="GO" id="GO:0003899">
    <property type="term" value="F:DNA-directed RNA polymerase activity"/>
    <property type="evidence" value="ECO:0007669"/>
    <property type="project" value="InterPro"/>
</dbReference>
<feature type="domain" description="Zinc finger CHC2-type" evidence="4">
    <location>
        <begin position="31"/>
        <end position="82"/>
    </location>
</feature>
<dbReference type="EMBL" id="NMTW01000037">
    <property type="protein sequence ID" value="PDX75417.1"/>
    <property type="molecule type" value="Genomic_DNA"/>
</dbReference>
<dbReference type="GO" id="GO:0005737">
    <property type="term" value="C:cytoplasm"/>
    <property type="evidence" value="ECO:0007669"/>
    <property type="project" value="TreeGrafter"/>
</dbReference>
<dbReference type="PANTHER" id="PTHR30313">
    <property type="entry name" value="DNA PRIMASE"/>
    <property type="match status" value="1"/>
</dbReference>
<proteinExistence type="predicted"/>
<evidence type="ECO:0000256" key="2">
    <source>
        <dbReference type="ARBA" id="ARBA00022771"/>
    </source>
</evidence>
<dbReference type="InterPro" id="IPR002694">
    <property type="entry name" value="Znf_CHC2"/>
</dbReference>
<comment type="caution">
    <text evidence="5">The sequence shown here is derived from an EMBL/GenBank/DDBJ whole genome shotgun (WGS) entry which is preliminary data.</text>
</comment>
<dbReference type="AlphaFoldDB" id="A0A2A7A8G0"/>
<sequence length="233" mass="26313">MPLSLYQTVKSAITVRQVGEMYGMEPDRHGMVCCPFHSDNHPSMKLNDTYYYCFGCGANGDAIDLTAKLFDLNPRQAAEKLINDFAFAKQCSPQWGLQVTERSCVSKMEGPRPDKLWLDPDKPPANAIALPPPKRGLTDEQWADIAYCLRVLTDYLDLLHDWRERYKPASPEEPLDERFVEALHMTETIEHLTDCVAFGTPQQKADAAARLLSGSYLLMLEERTDRLALAKCA</sequence>
<evidence type="ECO:0000313" key="5">
    <source>
        <dbReference type="EMBL" id="PDX75417.1"/>
    </source>
</evidence>
<name>A0A2A7A8G0_9FIRM</name>
<evidence type="ECO:0000256" key="3">
    <source>
        <dbReference type="ARBA" id="ARBA00022833"/>
    </source>
</evidence>
<dbReference type="GO" id="GO:0008270">
    <property type="term" value="F:zinc ion binding"/>
    <property type="evidence" value="ECO:0007669"/>
    <property type="project" value="UniProtKB-KW"/>
</dbReference>
<evidence type="ECO:0000313" key="6">
    <source>
        <dbReference type="Proteomes" id="UP000220157"/>
    </source>
</evidence>
<dbReference type="PANTHER" id="PTHR30313:SF2">
    <property type="entry name" value="DNA PRIMASE"/>
    <property type="match status" value="1"/>
</dbReference>
<gene>
    <name evidence="5" type="ORF">CGS56_09155</name>
</gene>
<dbReference type="Proteomes" id="UP000220157">
    <property type="component" value="Unassembled WGS sequence"/>
</dbReference>
<dbReference type="SUPFAM" id="SSF57783">
    <property type="entry name" value="Zinc beta-ribbon"/>
    <property type="match status" value="1"/>
</dbReference>
<dbReference type="Pfam" id="PF01807">
    <property type="entry name" value="Zn_ribbon_DnaG"/>
    <property type="match status" value="1"/>
</dbReference>
<dbReference type="GO" id="GO:0003677">
    <property type="term" value="F:DNA binding"/>
    <property type="evidence" value="ECO:0007669"/>
    <property type="project" value="InterPro"/>
</dbReference>
<protein>
    <submittedName>
        <fullName evidence="5">DNA primase</fullName>
    </submittedName>
</protein>
<reference evidence="5 6" key="1">
    <citation type="journal article" date="2017" name="Front. Microbiol.">
        <title>New Insights into the Diversity of the Genus Faecalibacterium.</title>
        <authorList>
            <person name="Benevides L."/>
            <person name="Burman S."/>
            <person name="Martin R."/>
            <person name="Robert V."/>
            <person name="Thomas M."/>
            <person name="Miquel S."/>
            <person name="Chain F."/>
            <person name="Sokol H."/>
            <person name="Bermudez-Humaran L.G."/>
            <person name="Morrison M."/>
            <person name="Langella P."/>
            <person name="Azevedo V.A."/>
            <person name="Chatel J.M."/>
            <person name="Soares S."/>
        </authorList>
    </citation>
    <scope>NUCLEOTIDE SEQUENCE [LARGE SCALE GENOMIC DNA]</scope>
    <source>
        <strain evidence="5 6">CNCM I 4573</strain>
    </source>
</reference>
<keyword evidence="2" id="KW-0863">Zinc-finger</keyword>
<keyword evidence="3" id="KW-0862">Zinc</keyword>
<evidence type="ECO:0000259" key="4">
    <source>
        <dbReference type="SMART" id="SM00400"/>
    </source>
</evidence>
<dbReference type="GO" id="GO:0006269">
    <property type="term" value="P:DNA replication, synthesis of primer"/>
    <property type="evidence" value="ECO:0007669"/>
    <property type="project" value="TreeGrafter"/>
</dbReference>
<organism evidence="5 6">
    <name type="scientific">Faecalibacterium prausnitzii</name>
    <dbReference type="NCBI Taxonomy" id="853"/>
    <lineage>
        <taxon>Bacteria</taxon>
        <taxon>Bacillati</taxon>
        <taxon>Bacillota</taxon>
        <taxon>Clostridia</taxon>
        <taxon>Eubacteriales</taxon>
        <taxon>Oscillospiraceae</taxon>
        <taxon>Faecalibacterium</taxon>
    </lineage>
</organism>
<dbReference type="SMART" id="SM00400">
    <property type="entry name" value="ZnF_CHCC"/>
    <property type="match status" value="1"/>
</dbReference>
<evidence type="ECO:0000256" key="1">
    <source>
        <dbReference type="ARBA" id="ARBA00022723"/>
    </source>
</evidence>
<accession>A0A2A7A8G0</accession>
<dbReference type="Gene3D" id="3.90.580.10">
    <property type="entry name" value="Zinc finger, CHC2-type domain"/>
    <property type="match status" value="1"/>
</dbReference>